<evidence type="ECO:0000313" key="3">
    <source>
        <dbReference type="EMBL" id="KAK7685447.1"/>
    </source>
</evidence>
<feature type="transmembrane region" description="Helical" evidence="1">
    <location>
        <begin position="276"/>
        <end position="298"/>
    </location>
</feature>
<evidence type="ECO:0000259" key="2">
    <source>
        <dbReference type="Pfam" id="PF20153"/>
    </source>
</evidence>
<keyword evidence="1" id="KW-0472">Membrane</keyword>
<sequence length="658" mass="73440">MAVVNDTLYQRDDVLYDQGNSIRSPSVSQSSSSIRPTSGIRRFSISQAGNPIPIVPPRENSISSGSASAWMMPPVQCFPGYIRRGDEFNTMNGDDVTRVVELLKTHDKTKVDNSNSDLDSLLILIALFSAIVAAFTIESYKNLTQDPAVASATLLAQLVLHLNGTEALQATGYNFTPLPSGTAAVDILVNTFWFLSLVCSIITASVGIFAKQWLRNFLNITCSSPEEWIRVREVRHEALLRWKTFELAAFLPLLLQLALLLFLVGLVLFLQQINPVVGWIVTGGVIVWITALAFVVLVPMISSTCPYQIAFLRPIYERVRQLMAHARYGSTWRQRMDYSNPFYRFPGDENGVKREHKLDIEAIIGADVSLKDNIILEQSLFPCVRSFGVEGSLKFIYRIVSHRLDRPITNLNQLTFVDYGSIPSQVLDGLMGSLCQKIEDCFSTEDHMLTTPVPISTSKRYCAILEATSGFYRLVDYIRNAKRSRYLYSWGHAMSILNTGRLPTLYLDPLIQVDPHIRSEIGTIGVSRFLWLLVERTNHNAQKDKRIIVSDLGVRKLIEAGEREIDVNPQAVVSIACAIFQFLSHTDVSSDALRACSLQVKTFSRTVVQMGVLNELARCEPIIASMKELNARVPGLVDEGLATMLKDQVPVNTAMTEP</sequence>
<gene>
    <name evidence="3" type="ORF">QCA50_011310</name>
</gene>
<accession>A0AAW0FZ99</accession>
<dbReference type="EMBL" id="JASBNA010000020">
    <property type="protein sequence ID" value="KAK7685447.1"/>
    <property type="molecule type" value="Genomic_DNA"/>
</dbReference>
<feature type="domain" description="DUF6535" evidence="2">
    <location>
        <begin position="100"/>
        <end position="271"/>
    </location>
</feature>
<keyword evidence="1" id="KW-0812">Transmembrane</keyword>
<feature type="transmembrane region" description="Helical" evidence="1">
    <location>
        <begin position="187"/>
        <end position="210"/>
    </location>
</feature>
<dbReference type="InterPro" id="IPR045338">
    <property type="entry name" value="DUF6535"/>
</dbReference>
<comment type="caution">
    <text evidence="3">The sequence shown here is derived from an EMBL/GenBank/DDBJ whole genome shotgun (WGS) entry which is preliminary data.</text>
</comment>
<feature type="transmembrane region" description="Helical" evidence="1">
    <location>
        <begin position="118"/>
        <end position="137"/>
    </location>
</feature>
<dbReference type="Pfam" id="PF20153">
    <property type="entry name" value="DUF6535"/>
    <property type="match status" value="1"/>
</dbReference>
<name>A0AAW0FZ99_9APHY</name>
<evidence type="ECO:0000256" key="1">
    <source>
        <dbReference type="SAM" id="Phobius"/>
    </source>
</evidence>
<proteinExistence type="predicted"/>
<feature type="transmembrane region" description="Helical" evidence="1">
    <location>
        <begin position="247"/>
        <end position="270"/>
    </location>
</feature>
<dbReference type="Proteomes" id="UP001385951">
    <property type="component" value="Unassembled WGS sequence"/>
</dbReference>
<keyword evidence="1" id="KW-1133">Transmembrane helix</keyword>
<evidence type="ECO:0000313" key="4">
    <source>
        <dbReference type="Proteomes" id="UP001385951"/>
    </source>
</evidence>
<organism evidence="3 4">
    <name type="scientific">Cerrena zonata</name>
    <dbReference type="NCBI Taxonomy" id="2478898"/>
    <lineage>
        <taxon>Eukaryota</taxon>
        <taxon>Fungi</taxon>
        <taxon>Dikarya</taxon>
        <taxon>Basidiomycota</taxon>
        <taxon>Agaricomycotina</taxon>
        <taxon>Agaricomycetes</taxon>
        <taxon>Polyporales</taxon>
        <taxon>Cerrenaceae</taxon>
        <taxon>Cerrena</taxon>
    </lineage>
</organism>
<dbReference type="AlphaFoldDB" id="A0AAW0FZ99"/>
<keyword evidence="4" id="KW-1185">Reference proteome</keyword>
<protein>
    <recommendedName>
        <fullName evidence="2">DUF6535 domain-containing protein</fullName>
    </recommendedName>
</protein>
<reference evidence="3 4" key="1">
    <citation type="submission" date="2022-09" db="EMBL/GenBank/DDBJ databases">
        <authorList>
            <person name="Palmer J.M."/>
        </authorList>
    </citation>
    <scope>NUCLEOTIDE SEQUENCE [LARGE SCALE GENOMIC DNA]</scope>
    <source>
        <strain evidence="3 4">DSM 7382</strain>
    </source>
</reference>